<feature type="region of interest" description="Disordered" evidence="1">
    <location>
        <begin position="1018"/>
        <end position="1057"/>
    </location>
</feature>
<dbReference type="OrthoDB" id="995477at2759"/>
<name>A0A7J6MU24_PERCH</name>
<dbReference type="InterPro" id="IPR054357">
    <property type="entry name" value="MFE-2_N"/>
</dbReference>
<feature type="region of interest" description="Disordered" evidence="1">
    <location>
        <begin position="1096"/>
        <end position="1180"/>
    </location>
</feature>
<feature type="compositionally biased region" description="Polar residues" evidence="1">
    <location>
        <begin position="3400"/>
        <end position="3411"/>
    </location>
</feature>
<dbReference type="Gene3D" id="3.10.129.10">
    <property type="entry name" value="Hotdog Thioesterase"/>
    <property type="match status" value="2"/>
</dbReference>
<feature type="region of interest" description="Disordered" evidence="1">
    <location>
        <begin position="2871"/>
        <end position="2923"/>
    </location>
</feature>
<feature type="compositionally biased region" description="Polar residues" evidence="1">
    <location>
        <begin position="1148"/>
        <end position="1158"/>
    </location>
</feature>
<feature type="region of interest" description="Disordered" evidence="1">
    <location>
        <begin position="230"/>
        <end position="262"/>
    </location>
</feature>
<sequence>MAIITGSGGSSGVNPQFSVDQLFCERNVLSSLIYKMNNAHGRLPYFGSLRKLQRDLDALLGASGSDEDSCTVGTWSVVLERAQADMASGQYAKSMIAALETLAQDAMAAAAPMRELLSRGHWLPFGLSVVGCTARIVVIAENLIILLQPYARATKRSSEVTTCAVNAADALVDEEDMGVAVDDPGEAKMAVECSVVMAVLVAEGDSHPVGPKELVEFGRRSDLVIENRQKKPRVAKSKSEQPVVKTEPAAVRPAAQPALGDPVGSVEEGRLQRLSLACSKQLGMLPRLHEVRRAVELFEADGCTLPFVARYRRGYVGLPEGDILKLHKYLMRERTVEEKRIKCVKTLASRAVLDQQLLRYLCSADCRAEDIADIMASLAPQTKRKTKAQEAIDAGFGPMADLLLEAAREPCQHCPLNVQRLLNRTGVGTPWNEGDVEAAITAILCHRITRGQEARSLCRVMVEGRAKLEVEGIPENRSSSQKKPKGHSSKRNSQMDGYARNLNKVKPHEWLAIKRGEASKQLRVKIAFPNTKALIDANQKRFLAHGHSSCLCAGVISAAVRKAVDSIEKSLSRELRSERLTTPAEEFAIKTFTDNVSVKLMCPPFPVETGTAVIGVDPGYVNGNKCVVITATGEVVDEFKFWSSSKRMQAGPDELARRVYQWSVKLVVVGDGQGSQEATDAIRQALDPTYNVGICIVDECGASIYSAGDVAASELPGMDISLRGAVSIARRVLDPIAEFVKLEPKHIGVGLFQHDMPPKQLETALTQAVQWCVCQVGVDVNTASVSLLKYVAGLNATTAKRIVDYRTQQGKLGCREEMKKVKGIGPAVFQQAAGFIRVYEGSEPLDATGIHPESYECARQLKDIINRHRGEGEHGARAVEVSIMVITDVNSLLQHFSPRDDSEQARTSAAEVLTELLEANRDVRLEHPERYRPREIEYPPYKASASAALEVGAHLEGSIENVVSFGAFVHLYCEEPATGLLHVSSLPPAVTLDTLSVNQRMADTSDLLDELLEEALTPPSGTLFSPRQPLVSGNAPEQQGGSHPHGLSASRTLPPLPLQEAPTIMDLSDDLDLLTPVAKGKDEDFVVPFTAADSSLESSAEALPTVPAPTASPTSAERMASESDAVLGGRDGLKDLWPTDSEDGKDTPSLNDSRSDQPPSVMELAGPLTDENSPPNDAFDATGHSLAASVPPLGLAGSTLPPIQEVSTGRASSGSVTDSARRNVAGLAPLAAEQQALRVTVNESKLVPELPPLDLRPVRFWLEKMERARPQSSAITDARTGGLNPIQLDNAQSALGHRPTILYTIRVGRVLAPTVPGPVAKGVLVSYRVYVTLFHLRSQLIISRTAVGPKVEAPAGHDFDMAAEFFFHTGTSLVDPQIGMVFELALTSPEGDRLSGGWTVVPAGHQVNGGALLLNGTPRLLPFIKREVIGAFATTQTPTEMLIGLATGGRIEVAFRQISAEDPEGQFYRGMLPPGYVASLGAPVGCLNAGVARRAEIAVGGVRVDIESHHLANELQDAIRFAGEDFRQRFKSSASRHQGEAELSNLCTVVLYAHNGLHPISPEYAFHLQADSMGNPVLVSATQHTIDMVLHDDCAIAVELHYHLAGEGSINVPVCLGWCLLLLSHLDPVTECMIAAEPRHSALLRCRLLKGPGVTLAGRRVWIGSPTGTNLSIELTVTGEAYITWLRGRQEALHADRVRDAVEMPTRQPPPVVEKLEEPTAVLPPPVLPGPPIVTYQPSITEPVVEVPGFPTSTVLLETMQPGTPPPPPAVDPFSPMESALPVDVGALAAPPPTAMQAEFIPRTPPPTVPASQPIASLGGVVIERETQRVVVRDVDTQYEMTMTDPIESEIIPVRETVTLVSSPSAGVELSTQGGRQPESPQPRSMSPADKASAVAARLVTASTAEQESLTSIDWRLEENDPLLHDEITMALVGWRPSEAVQRPGSKRVYFTAKLYTFSVRTTEVAEMSRNACHSVLSSTEGHRLSTRWCCCFPSRLAMLQRVASHEGHGIELEMHCADTGMLIATASVPLHGLPRQQRMVSRLEEEVPCCSLAASQGAVSVLGWLQVIIENRGVRDCGQTGHKHSPLVSSSSGGYVRAREAGVHGTSAPHSKNVRVKAPRLPWPDELKNSKQDAAKYFGDQRERSRPELVQRKMREALVERRYLPAISGEARYFTVPFGNPLQTESLFAVRFGRVGSDGSVVVEPPRHSGLSLVSDPVEWRYVITTRGLPEPDCGYELFTATAEFLLQPSQSVDLPFRYFPLVESAEDLSFEISIRRSGGDIVRVIELVVPGPVGFLPDQVTRLWEPERTPVRATLKLDRDIGPDALCMVVPEDSGIAVARCSSSSYLEVSLTSPPFNEKPCEAVCLVYPRGDKYNERPTLALKIICIGLLSEYVKGAVGRQIDKVLQLPSHLTLGASTILAYTSNEALARIEPPRIAIHESAPGQIPIIVTPSRSGASSCLVYASKLDQAAVPARLLASWILDVQAEPPTVTETHELTLPYGRRCRKRLPFRNPITRHTEFAVRSSNTEVMQVVSSSMGLAPLAASHIDLVFPAAQGYIAKKAECFLFISSTDGQNRRASSTHEASKRHLARRATTGGYPSKRVSTSDPPLVPNWPGPPNPKQSTVPSAASRGSLERRRRSMVDPREAHVRLELVLEKLPKMRTSHTCIEDSIHTALTSAARLPVECLRVSKFHWDPLGRPTLDILVRRSEELAASDAVERIVAALDNTRSPFRTSGSAQRGLLAGAFLRRPTRQNGGSQGPDTAPLRIVVSPSFETSLSTSEIGEIIRIGLLRATRLPPNSFNIEKCSRQQDGQLLLSLVACGQGRLNANDVTAKLIASVDDTSSSVHKGSSLLSAILANARLEVGTRRASLPDSNSRGRSLSTRRPRARSRTPSRRPSVPPRCLSQPRRKNKVSVPSGRKTVDEISKLIPLHPSSFPDSIAEELKAWGKNSMADLLRGVTTTSEASRTGDGYSVRSSRASESLSLNDAPNDSDRLVGRARRSHVRELTPKFSPGGSSQVPRTTAREGHRDQRTYKERGRSGGVNDQLQLVDDTSIEELPVFRATVSSCDRKTKTVGPEATERDFLDEIQDELLVLRTSLHPSQPPQETRTSTESSIVEPRPYARYSASSPACIEVNLVDKHVPAKPSGSQAFHDSNTLRRRSYGEVRKEAARANRNAPTATSPVFEPEWLTKLALPDDKHVLEPQEDISAPTDYLGQSDPSNDSSRHSEPAEKSAYQSGTSSGSSTVSVSANTEISSGASRPSELSRRTSSTSVVSAARKSQIIDMVLKGLPRSQQTIVAGSDVRRAIDRGPLREFDAKPKLSTTSGVDRTHLQEVAAIDLHLNHPASRKQISSTSSSDSRVSPDGSSSVYPGEDAESMPPSRPPGFSSELRRVNISGTGHTPSSVPSHDAKSVDSPVANVHSMPVAVPTGKSLYCGILDGPIPSQPAAVEQATGCQAMKPSGGSLSGYRTSEGEQQPLSSEYSWEKELSPAPLPLHGMTEPSRPELPPPSPPSALTGSYARGSPRVGTATCERRTSDLPSTAFSAPVIKSDSELPVFRDPSWLMSPRGSTINIAGQAATSVDDQGDGADSWAVGAIDPYSLRDGSKAWQCVVRSLRRGIPDTVAQVGLGIGLCSDPIGVLDCNLVTDLPSAVVLGYDCSAVFANDDWCDVTQGISEHWACNLRVGDVLSLVLTREALHVLVNWQNVQSQAIGSSGLTDPHLVIDLVGTVDSVPVSYTKKDVILYALGVGASELKYVYEHNDEFSPLPSMPFALSFKGAESADILPFPPPHFSSSSGGIPPKGPVLDGERSLTLLKPLPTSAQNWAMKSRITAVSQKRSGVVVESETIISDKTSGEEYMATALYLHVIDQFAEGDASRVKGIRCRFSKPVLMGEKITTKMWRADANKIVFKTCKHVSGKEITCLDGGVIELFTKEQSKM</sequence>
<dbReference type="InterPro" id="IPR037027">
    <property type="entry name" value="YqgF/RNaseH-like_dom_sf"/>
</dbReference>
<feature type="compositionally biased region" description="Low complexity" evidence="1">
    <location>
        <begin position="1096"/>
        <end position="1116"/>
    </location>
</feature>
<dbReference type="Gene3D" id="1.10.3500.10">
    <property type="entry name" value="Tex N-terminal region-like"/>
    <property type="match status" value="1"/>
</dbReference>
<dbReference type="GO" id="GO:0006139">
    <property type="term" value="P:nucleobase-containing compound metabolic process"/>
    <property type="evidence" value="ECO:0007669"/>
    <property type="project" value="InterPro"/>
</dbReference>
<dbReference type="Gene3D" id="1.10.10.650">
    <property type="entry name" value="RuvA domain 2-like"/>
    <property type="match status" value="1"/>
</dbReference>
<feature type="region of interest" description="Disordered" evidence="1">
    <location>
        <begin position="3461"/>
        <end position="3536"/>
    </location>
</feature>
<dbReference type="GO" id="GO:0003729">
    <property type="term" value="F:mRNA binding"/>
    <property type="evidence" value="ECO:0007669"/>
    <property type="project" value="TreeGrafter"/>
</dbReference>
<dbReference type="InterPro" id="IPR032639">
    <property type="entry name" value="Tex_YqgF"/>
</dbReference>
<dbReference type="SUPFAM" id="SSF54637">
    <property type="entry name" value="Thioesterase/thiol ester dehydrase-isomerase"/>
    <property type="match status" value="1"/>
</dbReference>
<dbReference type="Pfam" id="PF16921">
    <property type="entry name" value="Tex_YqgF"/>
    <property type="match status" value="1"/>
</dbReference>
<feature type="region of interest" description="Disordered" evidence="1">
    <location>
        <begin position="2578"/>
        <end position="2645"/>
    </location>
</feature>
<feature type="region of interest" description="Disordered" evidence="1">
    <location>
        <begin position="471"/>
        <end position="497"/>
    </location>
</feature>
<dbReference type="InterPro" id="IPR012337">
    <property type="entry name" value="RNaseH-like_sf"/>
</dbReference>
<evidence type="ECO:0000313" key="3">
    <source>
        <dbReference type="EMBL" id="KAF4674401.1"/>
    </source>
</evidence>
<dbReference type="PANTHER" id="PTHR10724:SF10">
    <property type="entry name" value="S1 RNA-BINDING DOMAIN-CONTAINING PROTEIN 1"/>
    <property type="match status" value="1"/>
</dbReference>
<feature type="compositionally biased region" description="Low complexity" evidence="1">
    <location>
        <begin position="3242"/>
        <end position="3254"/>
    </location>
</feature>
<dbReference type="Proteomes" id="UP000591131">
    <property type="component" value="Unassembled WGS sequence"/>
</dbReference>
<dbReference type="GO" id="GO:0006412">
    <property type="term" value="P:translation"/>
    <property type="evidence" value="ECO:0007669"/>
    <property type="project" value="TreeGrafter"/>
</dbReference>
<feature type="compositionally biased region" description="Low complexity" evidence="1">
    <location>
        <begin position="3264"/>
        <end position="3281"/>
    </location>
</feature>
<dbReference type="InterPro" id="IPR050437">
    <property type="entry name" value="Ribos_protein_bS1-like"/>
</dbReference>
<feature type="compositionally biased region" description="Polar residues" evidence="1">
    <location>
        <begin position="3472"/>
        <end position="3487"/>
    </location>
</feature>
<dbReference type="GO" id="GO:0003735">
    <property type="term" value="F:structural constituent of ribosome"/>
    <property type="evidence" value="ECO:0007669"/>
    <property type="project" value="TreeGrafter"/>
</dbReference>
<organism evidence="3 4">
    <name type="scientific">Perkinsus chesapeaki</name>
    <name type="common">Clam parasite</name>
    <name type="synonym">Perkinsus andrewsi</name>
    <dbReference type="NCBI Taxonomy" id="330153"/>
    <lineage>
        <taxon>Eukaryota</taxon>
        <taxon>Sar</taxon>
        <taxon>Alveolata</taxon>
        <taxon>Perkinsozoa</taxon>
        <taxon>Perkinsea</taxon>
        <taxon>Perkinsida</taxon>
        <taxon>Perkinsidae</taxon>
        <taxon>Perkinsus</taxon>
    </lineage>
</organism>
<feature type="region of interest" description="Disordered" evidence="1">
    <location>
        <begin position="2964"/>
        <end position="3050"/>
    </location>
</feature>
<feature type="region of interest" description="Disordered" evidence="1">
    <location>
        <begin position="3147"/>
        <end position="3188"/>
    </location>
</feature>
<feature type="compositionally biased region" description="Basic residues" evidence="1">
    <location>
        <begin position="480"/>
        <end position="490"/>
    </location>
</feature>
<feature type="compositionally biased region" description="Low complexity" evidence="1">
    <location>
        <begin position="2977"/>
        <end position="2989"/>
    </location>
</feature>
<gene>
    <name evidence="3" type="ORF">FOL47_009310</name>
</gene>
<accession>A0A7J6MU24</accession>
<feature type="compositionally biased region" description="Polar residues" evidence="1">
    <location>
        <begin position="1863"/>
        <end position="1875"/>
    </location>
</feature>
<keyword evidence="4" id="KW-1185">Reference proteome</keyword>
<dbReference type="SUPFAM" id="SSF47781">
    <property type="entry name" value="RuvA domain 2-like"/>
    <property type="match status" value="1"/>
</dbReference>
<evidence type="ECO:0000259" key="2">
    <source>
        <dbReference type="SMART" id="SM00732"/>
    </source>
</evidence>
<dbReference type="InterPro" id="IPR023319">
    <property type="entry name" value="Tex-like_HTH_dom_sf"/>
</dbReference>
<dbReference type="SMART" id="SM00732">
    <property type="entry name" value="YqgFc"/>
    <property type="match status" value="1"/>
</dbReference>
<dbReference type="InterPro" id="IPR010994">
    <property type="entry name" value="RuvA_2-like"/>
</dbReference>
<protein>
    <recommendedName>
        <fullName evidence="2">YqgF/RNase H-like domain-containing protein</fullName>
    </recommendedName>
</protein>
<feature type="region of interest" description="Disordered" evidence="1">
    <location>
        <begin position="3344"/>
        <end position="3420"/>
    </location>
</feature>
<dbReference type="Gene3D" id="1.10.150.310">
    <property type="entry name" value="Tex RuvX-like domain-like"/>
    <property type="match status" value="1"/>
</dbReference>
<dbReference type="SUPFAM" id="SSF53098">
    <property type="entry name" value="Ribonuclease H-like"/>
    <property type="match status" value="1"/>
</dbReference>
<reference evidence="3 4" key="1">
    <citation type="submission" date="2020-04" db="EMBL/GenBank/DDBJ databases">
        <title>Perkinsus chesapeaki whole genome sequence.</title>
        <authorList>
            <person name="Bogema D.R."/>
        </authorList>
    </citation>
    <scope>NUCLEOTIDE SEQUENCE [LARGE SCALE GENOMIC DNA]</scope>
    <source>
        <strain evidence="3">ATCC PRA-425</strain>
    </source>
</reference>
<feature type="compositionally biased region" description="Low complexity" evidence="1">
    <location>
        <begin position="3353"/>
        <end position="3373"/>
    </location>
</feature>
<dbReference type="InterPro" id="IPR029069">
    <property type="entry name" value="HotDog_dom_sf"/>
</dbReference>
<comment type="caution">
    <text evidence="3">The sequence shown here is derived from an EMBL/GenBank/DDBJ whole genome shotgun (WGS) entry which is preliminary data.</text>
</comment>
<dbReference type="Pfam" id="PF22622">
    <property type="entry name" value="MFE-2_hydrat-2_N"/>
    <property type="match status" value="1"/>
</dbReference>
<dbReference type="SUPFAM" id="SSF158832">
    <property type="entry name" value="Tex N-terminal region-like"/>
    <property type="match status" value="1"/>
</dbReference>
<proteinExistence type="predicted"/>
<dbReference type="Pfam" id="PF12836">
    <property type="entry name" value="HHH_3"/>
    <property type="match status" value="1"/>
</dbReference>
<feature type="compositionally biased region" description="Basic and acidic residues" evidence="1">
    <location>
        <begin position="3027"/>
        <end position="3043"/>
    </location>
</feature>
<feature type="compositionally biased region" description="Basic residues" evidence="1">
    <location>
        <begin position="2886"/>
        <end position="2898"/>
    </location>
</feature>
<feature type="region of interest" description="Disordered" evidence="1">
    <location>
        <begin position="1863"/>
        <end position="1892"/>
    </location>
</feature>
<dbReference type="Gene3D" id="3.30.420.140">
    <property type="entry name" value="YqgF/RNase H-like domain"/>
    <property type="match status" value="1"/>
</dbReference>
<feature type="compositionally biased region" description="Pro residues" evidence="1">
    <location>
        <begin position="2612"/>
        <end position="2623"/>
    </location>
</feature>
<evidence type="ECO:0000256" key="1">
    <source>
        <dbReference type="SAM" id="MobiDB-lite"/>
    </source>
</evidence>
<dbReference type="PANTHER" id="PTHR10724">
    <property type="entry name" value="30S RIBOSOMAL PROTEIN S1"/>
    <property type="match status" value="1"/>
</dbReference>
<feature type="region of interest" description="Disordered" evidence="1">
    <location>
        <begin position="3213"/>
        <end position="3281"/>
    </location>
</feature>
<feature type="compositionally biased region" description="Basic and acidic residues" evidence="1">
    <location>
        <begin position="3166"/>
        <end position="3176"/>
    </location>
</feature>
<dbReference type="InterPro" id="IPR006641">
    <property type="entry name" value="YqgF/RNaseH-like_dom"/>
</dbReference>
<dbReference type="InterPro" id="IPR023323">
    <property type="entry name" value="Tex-like_dom_sf"/>
</dbReference>
<dbReference type="EMBL" id="JAAPAO010000064">
    <property type="protein sequence ID" value="KAF4674401.1"/>
    <property type="molecule type" value="Genomic_DNA"/>
</dbReference>
<evidence type="ECO:0000313" key="4">
    <source>
        <dbReference type="Proteomes" id="UP000591131"/>
    </source>
</evidence>
<feature type="domain" description="YqgF/RNase H-like" evidence="2">
    <location>
        <begin position="611"/>
        <end position="706"/>
    </location>
</feature>